<evidence type="ECO:0000256" key="9">
    <source>
        <dbReference type="ARBA" id="ARBA00023242"/>
    </source>
</evidence>
<dbReference type="Proteomes" id="UP000271241">
    <property type="component" value="Unassembled WGS sequence"/>
</dbReference>
<dbReference type="CDD" id="cd16651">
    <property type="entry name" value="SPL-RING_NSE2"/>
    <property type="match status" value="1"/>
</dbReference>
<keyword evidence="13" id="KW-1185">Reference proteome</keyword>
<dbReference type="EMBL" id="KZ992685">
    <property type="protein sequence ID" value="RKP07681.1"/>
    <property type="molecule type" value="Genomic_DNA"/>
</dbReference>
<evidence type="ECO:0000256" key="6">
    <source>
        <dbReference type="ARBA" id="ARBA00022771"/>
    </source>
</evidence>
<evidence type="ECO:0000313" key="13">
    <source>
        <dbReference type="Proteomes" id="UP000271241"/>
    </source>
</evidence>
<dbReference type="PANTHER" id="PTHR21330:SF1">
    <property type="entry name" value="E3 SUMO-PROTEIN LIGASE NSE2"/>
    <property type="match status" value="1"/>
</dbReference>
<keyword evidence="9" id="KW-0539">Nucleus</keyword>
<keyword evidence="7" id="KW-0833">Ubl conjugation pathway</keyword>
<dbReference type="PANTHER" id="PTHR21330">
    <property type="entry name" value="E3 SUMO-PROTEIN LIGASE NSE2"/>
    <property type="match status" value="1"/>
</dbReference>
<dbReference type="OrthoDB" id="26899at2759"/>
<evidence type="ECO:0000313" key="12">
    <source>
        <dbReference type="EMBL" id="RKP07681.1"/>
    </source>
</evidence>
<evidence type="ECO:0000256" key="1">
    <source>
        <dbReference type="ARBA" id="ARBA00004123"/>
    </source>
</evidence>
<dbReference type="InterPro" id="IPR026846">
    <property type="entry name" value="Nse2(Mms21)"/>
</dbReference>
<protein>
    <submittedName>
        <fullName evidence="12">Zinc-finger of the MIZ type in Nse subunit-domain-containing protein</fullName>
    </submittedName>
</protein>
<evidence type="ECO:0000256" key="8">
    <source>
        <dbReference type="ARBA" id="ARBA00022833"/>
    </source>
</evidence>
<comment type="subcellular location">
    <subcellularLocation>
        <location evidence="1">Nucleus</location>
    </subcellularLocation>
</comment>
<keyword evidence="4" id="KW-0808">Transferase</keyword>
<keyword evidence="6 10" id="KW-0863">Zinc-finger</keyword>
<dbReference type="GO" id="GO:0008270">
    <property type="term" value="F:zinc ion binding"/>
    <property type="evidence" value="ECO:0007669"/>
    <property type="project" value="UniProtKB-KW"/>
</dbReference>
<dbReference type="GO" id="GO:0016925">
    <property type="term" value="P:protein sumoylation"/>
    <property type="evidence" value="ECO:0007669"/>
    <property type="project" value="UniProtKB-UniPathway"/>
</dbReference>
<dbReference type="PROSITE" id="PS51044">
    <property type="entry name" value="ZF_SP_RING"/>
    <property type="match status" value="1"/>
</dbReference>
<dbReference type="UniPathway" id="UPA00886"/>
<name>A0A4P9XQC0_9FUNG</name>
<evidence type="ECO:0000256" key="10">
    <source>
        <dbReference type="PROSITE-ProRule" id="PRU00452"/>
    </source>
</evidence>
<evidence type="ECO:0000256" key="4">
    <source>
        <dbReference type="ARBA" id="ARBA00022679"/>
    </source>
</evidence>
<keyword evidence="8" id="KW-0862">Zinc</keyword>
<sequence length="251" mass="28083">MSAAEKLNLLGKEYEALLEVMQSNFVHFAECAYDLEEVNATAAVRDVDDAFKEFLEEQRLLRASVHALQQLHSSNENDGDEGNMEVDGENTPLVNEYRTLCDEETARLARTEGVEFLQSEHYVEFRQKIWEAKHTGESMPSLDSTGGQNDNSDDELVIATQRVSLVCPLTTMTMSEPVTSGVCKHSFSKHAIMDYIQRKTRSGIVNCPVAGCTQRISVQDLVPNRTLARMIQREGDGGHMSEEEDAYTEVA</sequence>
<organism evidence="12 13">
    <name type="scientific">Thamnocephalis sphaerospora</name>
    <dbReference type="NCBI Taxonomy" id="78915"/>
    <lineage>
        <taxon>Eukaryota</taxon>
        <taxon>Fungi</taxon>
        <taxon>Fungi incertae sedis</taxon>
        <taxon>Zoopagomycota</taxon>
        <taxon>Zoopagomycotina</taxon>
        <taxon>Zoopagomycetes</taxon>
        <taxon>Zoopagales</taxon>
        <taxon>Sigmoideomycetaceae</taxon>
        <taxon>Thamnocephalis</taxon>
    </lineage>
</organism>
<proteinExistence type="inferred from homology"/>
<reference evidence="13" key="1">
    <citation type="journal article" date="2018" name="Nat. Microbiol.">
        <title>Leveraging single-cell genomics to expand the fungal tree of life.</title>
        <authorList>
            <person name="Ahrendt S.R."/>
            <person name="Quandt C.A."/>
            <person name="Ciobanu D."/>
            <person name="Clum A."/>
            <person name="Salamov A."/>
            <person name="Andreopoulos B."/>
            <person name="Cheng J.F."/>
            <person name="Woyke T."/>
            <person name="Pelin A."/>
            <person name="Henrissat B."/>
            <person name="Reynolds N.K."/>
            <person name="Benny G.L."/>
            <person name="Smith M.E."/>
            <person name="James T.Y."/>
            <person name="Grigoriev I.V."/>
        </authorList>
    </citation>
    <scope>NUCLEOTIDE SEQUENCE [LARGE SCALE GENOMIC DNA]</scope>
    <source>
        <strain evidence="13">RSA 1356</strain>
    </source>
</reference>
<dbReference type="Pfam" id="PF11789">
    <property type="entry name" value="zf-Nse"/>
    <property type="match status" value="1"/>
</dbReference>
<dbReference type="AlphaFoldDB" id="A0A4P9XQC0"/>
<evidence type="ECO:0000256" key="5">
    <source>
        <dbReference type="ARBA" id="ARBA00022723"/>
    </source>
</evidence>
<comment type="pathway">
    <text evidence="2">Protein modification; protein sumoylation.</text>
</comment>
<dbReference type="STRING" id="78915.A0A4P9XQC0"/>
<dbReference type="GO" id="GO:0061665">
    <property type="term" value="F:SUMO ligase activity"/>
    <property type="evidence" value="ECO:0007669"/>
    <property type="project" value="TreeGrafter"/>
</dbReference>
<dbReference type="InterPro" id="IPR004181">
    <property type="entry name" value="Znf_MIZ"/>
</dbReference>
<dbReference type="Gene3D" id="3.30.40.10">
    <property type="entry name" value="Zinc/RING finger domain, C3HC4 (zinc finger)"/>
    <property type="match status" value="1"/>
</dbReference>
<dbReference type="InterPro" id="IPR013083">
    <property type="entry name" value="Znf_RING/FYVE/PHD"/>
</dbReference>
<accession>A0A4P9XQC0</accession>
<dbReference type="GO" id="GO:0005634">
    <property type="term" value="C:nucleus"/>
    <property type="evidence" value="ECO:0007669"/>
    <property type="project" value="UniProtKB-SubCell"/>
</dbReference>
<dbReference type="SUPFAM" id="SSF57850">
    <property type="entry name" value="RING/U-box"/>
    <property type="match status" value="1"/>
</dbReference>
<evidence type="ECO:0000256" key="7">
    <source>
        <dbReference type="ARBA" id="ARBA00022786"/>
    </source>
</evidence>
<evidence type="ECO:0000256" key="3">
    <source>
        <dbReference type="ARBA" id="ARBA00008212"/>
    </source>
</evidence>
<dbReference type="GO" id="GO:0000724">
    <property type="term" value="P:double-strand break repair via homologous recombination"/>
    <property type="evidence" value="ECO:0007669"/>
    <property type="project" value="InterPro"/>
</dbReference>
<comment type="similarity">
    <text evidence="3">Belongs to the NSE2 family.</text>
</comment>
<evidence type="ECO:0000256" key="2">
    <source>
        <dbReference type="ARBA" id="ARBA00004718"/>
    </source>
</evidence>
<keyword evidence="5" id="KW-0479">Metal-binding</keyword>
<evidence type="ECO:0000259" key="11">
    <source>
        <dbReference type="PROSITE" id="PS51044"/>
    </source>
</evidence>
<dbReference type="GO" id="GO:0030915">
    <property type="term" value="C:Smc5-Smc6 complex"/>
    <property type="evidence" value="ECO:0007669"/>
    <property type="project" value="InterPro"/>
</dbReference>
<feature type="domain" description="SP-RING-type" evidence="11">
    <location>
        <begin position="152"/>
        <end position="236"/>
    </location>
</feature>
<gene>
    <name evidence="12" type="ORF">THASP1DRAFT_30498</name>
</gene>